<keyword evidence="2" id="KW-1185">Reference proteome</keyword>
<gene>
    <name evidence="1" type="ORF">FOMPIDRAFT_1118617</name>
</gene>
<accession>S8FLU9</accession>
<dbReference type="OrthoDB" id="2751246at2759"/>
<evidence type="ECO:0000313" key="1">
    <source>
        <dbReference type="EMBL" id="EPT02326.1"/>
    </source>
</evidence>
<dbReference type="EMBL" id="KE504136">
    <property type="protein sequence ID" value="EPT02326.1"/>
    <property type="molecule type" value="Genomic_DNA"/>
</dbReference>
<proteinExistence type="predicted"/>
<dbReference type="HOGENOM" id="CLU_093362_1_0_1"/>
<organism evidence="1 2">
    <name type="scientific">Fomitopsis schrenkii</name>
    <name type="common">Brown rot fungus</name>
    <dbReference type="NCBI Taxonomy" id="2126942"/>
    <lineage>
        <taxon>Eukaryota</taxon>
        <taxon>Fungi</taxon>
        <taxon>Dikarya</taxon>
        <taxon>Basidiomycota</taxon>
        <taxon>Agaricomycotina</taxon>
        <taxon>Agaricomycetes</taxon>
        <taxon>Polyporales</taxon>
        <taxon>Fomitopsis</taxon>
    </lineage>
</organism>
<name>S8FLU9_FOMSC</name>
<dbReference type="AlphaFoldDB" id="S8FLU9"/>
<feature type="non-terminal residue" evidence="1">
    <location>
        <position position="192"/>
    </location>
</feature>
<dbReference type="InParanoid" id="S8FLU9"/>
<dbReference type="Proteomes" id="UP000015241">
    <property type="component" value="Unassembled WGS sequence"/>
</dbReference>
<protein>
    <submittedName>
        <fullName evidence="1">Uncharacterized protein</fullName>
    </submittedName>
</protein>
<reference evidence="1 2" key="1">
    <citation type="journal article" date="2012" name="Science">
        <title>The Paleozoic origin of enzymatic lignin decomposition reconstructed from 31 fungal genomes.</title>
        <authorList>
            <person name="Floudas D."/>
            <person name="Binder M."/>
            <person name="Riley R."/>
            <person name="Barry K."/>
            <person name="Blanchette R.A."/>
            <person name="Henrissat B."/>
            <person name="Martinez A.T."/>
            <person name="Otillar R."/>
            <person name="Spatafora J.W."/>
            <person name="Yadav J.S."/>
            <person name="Aerts A."/>
            <person name="Benoit I."/>
            <person name="Boyd A."/>
            <person name="Carlson A."/>
            <person name="Copeland A."/>
            <person name="Coutinho P.M."/>
            <person name="de Vries R.P."/>
            <person name="Ferreira P."/>
            <person name="Findley K."/>
            <person name="Foster B."/>
            <person name="Gaskell J."/>
            <person name="Glotzer D."/>
            <person name="Gorecki P."/>
            <person name="Heitman J."/>
            <person name="Hesse C."/>
            <person name="Hori C."/>
            <person name="Igarashi K."/>
            <person name="Jurgens J.A."/>
            <person name="Kallen N."/>
            <person name="Kersten P."/>
            <person name="Kohler A."/>
            <person name="Kuees U."/>
            <person name="Kumar T.K.A."/>
            <person name="Kuo A."/>
            <person name="LaButti K."/>
            <person name="Larrondo L.F."/>
            <person name="Lindquist E."/>
            <person name="Ling A."/>
            <person name="Lombard V."/>
            <person name="Lucas S."/>
            <person name="Lundell T."/>
            <person name="Martin R."/>
            <person name="McLaughlin D.J."/>
            <person name="Morgenstern I."/>
            <person name="Morin E."/>
            <person name="Murat C."/>
            <person name="Nagy L.G."/>
            <person name="Nolan M."/>
            <person name="Ohm R.A."/>
            <person name="Patyshakuliyeva A."/>
            <person name="Rokas A."/>
            <person name="Ruiz-Duenas F.J."/>
            <person name="Sabat G."/>
            <person name="Salamov A."/>
            <person name="Samejima M."/>
            <person name="Schmutz J."/>
            <person name="Slot J.C."/>
            <person name="St John F."/>
            <person name="Stenlid J."/>
            <person name="Sun H."/>
            <person name="Sun S."/>
            <person name="Syed K."/>
            <person name="Tsang A."/>
            <person name="Wiebenga A."/>
            <person name="Young D."/>
            <person name="Pisabarro A."/>
            <person name="Eastwood D.C."/>
            <person name="Martin F."/>
            <person name="Cullen D."/>
            <person name="Grigoriev I.V."/>
            <person name="Hibbett D.S."/>
        </authorList>
    </citation>
    <scope>NUCLEOTIDE SEQUENCE</scope>
    <source>
        <strain evidence="2">FP-58527</strain>
    </source>
</reference>
<sequence>MVGRKYNACFAAIKLDTALKVQLPIWYHVGAKCELRKLNNAKISDCLRDNHKVYTVLDLLKLRRHSITAYIPPENDCDCPNCESERRMGCKHPFTCHEAAERLLSMVRPKWHPDDIAPIDGLTLTKRRKERNTEALKEDKEVTFNPSVTEREGLSKAFRIFVDPTVHDKPPAMRPKRGIQVQEEETTVYLVG</sequence>
<evidence type="ECO:0000313" key="2">
    <source>
        <dbReference type="Proteomes" id="UP000015241"/>
    </source>
</evidence>